<dbReference type="SFLD" id="SFLDS00003">
    <property type="entry name" value="Haloacid_Dehalogenase"/>
    <property type="match status" value="1"/>
</dbReference>
<dbReference type="SFLD" id="SFLDG01136">
    <property type="entry name" value="C1.6:_Phosphoserine_Phosphatas"/>
    <property type="match status" value="1"/>
</dbReference>
<dbReference type="PANTHER" id="PTHR43344">
    <property type="entry name" value="PHOSPHOSERINE PHOSPHATASE"/>
    <property type="match status" value="1"/>
</dbReference>
<dbReference type="EC" id="3.1.3.3" evidence="4"/>
<dbReference type="KEGG" id="ndi:NDAI_0D02310"/>
<dbReference type="OrthoDB" id="27226at2759"/>
<accession>G0W9T4</accession>
<evidence type="ECO:0000256" key="7">
    <source>
        <dbReference type="ARBA" id="ARBA00022801"/>
    </source>
</evidence>
<evidence type="ECO:0000256" key="11">
    <source>
        <dbReference type="PIRSR" id="PIRSR604469-1"/>
    </source>
</evidence>
<proteinExistence type="inferred from homology"/>
<dbReference type="SFLD" id="SFLDF00029">
    <property type="entry name" value="phosphoserine_phosphatase"/>
    <property type="match status" value="1"/>
</dbReference>
<dbReference type="Proteomes" id="UP000000689">
    <property type="component" value="Chromosome 4"/>
</dbReference>
<dbReference type="SUPFAM" id="SSF56784">
    <property type="entry name" value="HAD-like"/>
    <property type="match status" value="1"/>
</dbReference>
<keyword evidence="6" id="KW-0479">Metal-binding</keyword>
<evidence type="ECO:0000256" key="2">
    <source>
        <dbReference type="ARBA" id="ARBA00005135"/>
    </source>
</evidence>
<dbReference type="InterPro" id="IPR004469">
    <property type="entry name" value="PSP"/>
</dbReference>
<keyword evidence="5" id="KW-0028">Amino-acid biosynthesis</keyword>
<dbReference type="InterPro" id="IPR023214">
    <property type="entry name" value="HAD_sf"/>
</dbReference>
<evidence type="ECO:0000256" key="9">
    <source>
        <dbReference type="ARBA" id="ARBA00023299"/>
    </source>
</evidence>
<comment type="similarity">
    <text evidence="3">Belongs to the HAD-like hydrolase superfamily. SerB family.</text>
</comment>
<dbReference type="PANTHER" id="PTHR43344:SF2">
    <property type="entry name" value="PHOSPHOSERINE PHOSPHATASE"/>
    <property type="match status" value="1"/>
</dbReference>
<dbReference type="UniPathway" id="UPA00135">
    <property type="reaction ID" value="UER00198"/>
</dbReference>
<feature type="active site" description="Proton donor" evidence="11">
    <location>
        <position position="96"/>
    </location>
</feature>
<evidence type="ECO:0000256" key="1">
    <source>
        <dbReference type="ARBA" id="ARBA00001946"/>
    </source>
</evidence>
<evidence type="ECO:0000256" key="8">
    <source>
        <dbReference type="ARBA" id="ARBA00022842"/>
    </source>
</evidence>
<dbReference type="CDD" id="cd07500">
    <property type="entry name" value="HAD_PSP"/>
    <property type="match status" value="1"/>
</dbReference>
<evidence type="ECO:0000256" key="10">
    <source>
        <dbReference type="ARBA" id="ARBA00031693"/>
    </source>
</evidence>
<dbReference type="Pfam" id="PF00702">
    <property type="entry name" value="Hydrolase"/>
    <property type="match status" value="1"/>
</dbReference>
<comment type="pathway">
    <text evidence="2">Amino-acid biosynthesis; L-serine biosynthesis; L-serine from 3-phospho-D-glycerate: step 3/3.</text>
</comment>
<evidence type="ECO:0000256" key="5">
    <source>
        <dbReference type="ARBA" id="ARBA00022605"/>
    </source>
</evidence>
<dbReference type="AlphaFoldDB" id="G0W9T4"/>
<evidence type="ECO:0000313" key="12">
    <source>
        <dbReference type="EMBL" id="CCD24545.1"/>
    </source>
</evidence>
<dbReference type="eggNOG" id="KOG1615">
    <property type="taxonomic scope" value="Eukaryota"/>
</dbReference>
<dbReference type="HOGENOM" id="CLU_036368_4_0_1"/>
<dbReference type="InterPro" id="IPR050582">
    <property type="entry name" value="HAD-like_SerB"/>
</dbReference>
<evidence type="ECO:0000256" key="6">
    <source>
        <dbReference type="ARBA" id="ARBA00022723"/>
    </source>
</evidence>
<name>G0W9T4_NAUDC</name>
<keyword evidence="7" id="KW-0378">Hydrolase</keyword>
<dbReference type="GO" id="GO:0005737">
    <property type="term" value="C:cytoplasm"/>
    <property type="evidence" value="ECO:0007669"/>
    <property type="project" value="TreeGrafter"/>
</dbReference>
<dbReference type="STRING" id="1071378.G0W9T4"/>
<dbReference type="Gene3D" id="3.40.50.1000">
    <property type="entry name" value="HAD superfamily/HAD-like"/>
    <property type="match status" value="1"/>
</dbReference>
<keyword evidence="13" id="KW-1185">Reference proteome</keyword>
<comment type="cofactor">
    <cofactor evidence="1">
        <name>Mg(2+)</name>
        <dbReference type="ChEBI" id="CHEBI:18420"/>
    </cofactor>
</comment>
<dbReference type="GO" id="GO:0036424">
    <property type="term" value="F:L-phosphoserine phosphatase activity"/>
    <property type="evidence" value="ECO:0007669"/>
    <property type="project" value="EnsemblFungi"/>
</dbReference>
<dbReference type="InterPro" id="IPR036412">
    <property type="entry name" value="HAD-like_sf"/>
</dbReference>
<dbReference type="GO" id="GO:0006564">
    <property type="term" value="P:L-serine biosynthetic process"/>
    <property type="evidence" value="ECO:0007669"/>
    <property type="project" value="UniProtKB-KW"/>
</dbReference>
<evidence type="ECO:0000256" key="3">
    <source>
        <dbReference type="ARBA" id="ARBA00009184"/>
    </source>
</evidence>
<evidence type="ECO:0000256" key="4">
    <source>
        <dbReference type="ARBA" id="ARBA00012640"/>
    </source>
</evidence>
<reference evidence="12 13" key="1">
    <citation type="journal article" date="2011" name="Proc. Natl. Acad. Sci. U.S.A.">
        <title>Evolutionary erosion of yeast sex chromosomes by mating-type switching accidents.</title>
        <authorList>
            <person name="Gordon J.L."/>
            <person name="Armisen D."/>
            <person name="Proux-Wera E."/>
            <person name="Oheigeartaigh S.S."/>
            <person name="Byrne K.P."/>
            <person name="Wolfe K.H."/>
        </authorList>
    </citation>
    <scope>NUCLEOTIDE SEQUENCE [LARGE SCALE GENOMIC DNA]</scope>
    <source>
        <strain evidence="13">ATCC 10597 / BCRC 20456 / CBS 421 / NBRC 0211 / NRRL Y-12639</strain>
    </source>
</reference>
<dbReference type="OMA" id="LSMFKHA"/>
<keyword evidence="8" id="KW-0460">Magnesium</keyword>
<organism evidence="12 13">
    <name type="scientific">Naumovozyma dairenensis (strain ATCC 10597 / BCRC 20456 / CBS 421 / NBRC 0211 / NRRL Y-12639)</name>
    <name type="common">Saccharomyces dairenensis</name>
    <dbReference type="NCBI Taxonomy" id="1071378"/>
    <lineage>
        <taxon>Eukaryota</taxon>
        <taxon>Fungi</taxon>
        <taxon>Dikarya</taxon>
        <taxon>Ascomycota</taxon>
        <taxon>Saccharomycotina</taxon>
        <taxon>Saccharomycetes</taxon>
        <taxon>Saccharomycetales</taxon>
        <taxon>Saccharomycetaceae</taxon>
        <taxon>Naumovozyma</taxon>
    </lineage>
</organism>
<feature type="active site" description="Nucleophile" evidence="11">
    <location>
        <position position="94"/>
    </location>
</feature>
<evidence type="ECO:0000313" key="13">
    <source>
        <dbReference type="Proteomes" id="UP000000689"/>
    </source>
</evidence>
<dbReference type="NCBIfam" id="TIGR01488">
    <property type="entry name" value="HAD-SF-IB"/>
    <property type="match status" value="1"/>
</dbReference>
<dbReference type="GeneID" id="11494916"/>
<gene>
    <name evidence="12" type="primary">NDAI0D02310</name>
    <name evidence="12" type="ordered locus">NDAI_0D02310</name>
</gene>
<dbReference type="NCBIfam" id="TIGR00338">
    <property type="entry name" value="serB"/>
    <property type="match status" value="1"/>
</dbReference>
<sequence>MTNPESNIVLTCIAHGATIDNATIFKSINGILQNQINESTVIDTKTLSVRAFDIYIHTMIPVSALKTLFVFEDVDVIVQHNDVYRQNKKLFVFDMDSTLIYQEVIELIASYANVEDQVREITNRAMNNEIDFKESLRERVKLLTGLRIDTLYDKIKLQLRITNGVKELCQFLKVKGCKLAVLSGGFIQFATFIKDQLEFDFAKANLLEMDSNGNLTGNVLGEIVDGQCKADTLKQLCKEYNVKIEESCMVGDGGNDLPAMGTAGFGIAWNAKPKVQEVAPCKLNTDSLRDVLYILGYTDDEIKSTTTTTTTTI</sequence>
<keyword evidence="9" id="KW-0718">Serine biosynthesis</keyword>
<dbReference type="SFLD" id="SFLDG01137">
    <property type="entry name" value="C1.6.1:_Phosphoserine_Phosphat"/>
    <property type="match status" value="1"/>
</dbReference>
<dbReference type="GO" id="GO:0000287">
    <property type="term" value="F:magnesium ion binding"/>
    <property type="evidence" value="ECO:0007669"/>
    <property type="project" value="TreeGrafter"/>
</dbReference>
<protein>
    <recommendedName>
        <fullName evidence="4">phosphoserine phosphatase</fullName>
        <ecNumber evidence="4">3.1.3.3</ecNumber>
    </recommendedName>
    <alternativeName>
        <fullName evidence="10">O-phosphoserine phosphohydrolase</fullName>
    </alternativeName>
</protein>
<dbReference type="RefSeq" id="XP_003669788.1">
    <property type="nucleotide sequence ID" value="XM_003669740.1"/>
</dbReference>
<dbReference type="EMBL" id="HE580270">
    <property type="protein sequence ID" value="CCD24545.1"/>
    <property type="molecule type" value="Genomic_DNA"/>
</dbReference>